<reference evidence="1" key="1">
    <citation type="journal article" date="2014" name="Front. Microbiol.">
        <title>High frequency of phylogenetically diverse reductive dehalogenase-homologous genes in deep subseafloor sedimentary metagenomes.</title>
        <authorList>
            <person name="Kawai M."/>
            <person name="Futagami T."/>
            <person name="Toyoda A."/>
            <person name="Takaki Y."/>
            <person name="Nishi S."/>
            <person name="Hori S."/>
            <person name="Arai W."/>
            <person name="Tsubouchi T."/>
            <person name="Morono Y."/>
            <person name="Uchiyama I."/>
            <person name="Ito T."/>
            <person name="Fujiyama A."/>
            <person name="Inagaki F."/>
            <person name="Takami H."/>
        </authorList>
    </citation>
    <scope>NUCLEOTIDE SEQUENCE</scope>
    <source>
        <strain evidence="1">Expedition CK06-06</strain>
    </source>
</reference>
<organism evidence="1">
    <name type="scientific">marine sediment metagenome</name>
    <dbReference type="NCBI Taxonomy" id="412755"/>
    <lineage>
        <taxon>unclassified sequences</taxon>
        <taxon>metagenomes</taxon>
        <taxon>ecological metagenomes</taxon>
    </lineage>
</organism>
<comment type="caution">
    <text evidence="1">The sequence shown here is derived from an EMBL/GenBank/DDBJ whole genome shotgun (WGS) entry which is preliminary data.</text>
</comment>
<dbReference type="SUPFAM" id="SSF53448">
    <property type="entry name" value="Nucleotide-diphospho-sugar transferases"/>
    <property type="match status" value="1"/>
</dbReference>
<dbReference type="EMBL" id="BARU01000067">
    <property type="protein sequence ID" value="GAH26517.1"/>
    <property type="molecule type" value="Genomic_DNA"/>
</dbReference>
<proteinExistence type="predicted"/>
<protein>
    <recommendedName>
        <fullName evidence="2">Glycosyltransferase 2-like domain-containing protein</fullName>
    </recommendedName>
</protein>
<gene>
    <name evidence="1" type="ORF">S03H2_00395</name>
</gene>
<dbReference type="AlphaFoldDB" id="X1E1X7"/>
<evidence type="ECO:0000313" key="1">
    <source>
        <dbReference type="EMBL" id="GAH26517.1"/>
    </source>
</evidence>
<dbReference type="InterPro" id="IPR029044">
    <property type="entry name" value="Nucleotide-diphossugar_trans"/>
</dbReference>
<dbReference type="Gene3D" id="3.90.550.10">
    <property type="entry name" value="Spore Coat Polysaccharide Biosynthesis Protein SpsA, Chain A"/>
    <property type="match status" value="1"/>
</dbReference>
<name>X1E1X7_9ZZZZ</name>
<accession>X1E1X7</accession>
<sequence length="259" mass="29789">MNKVLISSIVRNIEPWAGKFLNSLTHLKNGSLDDVDYLLIEGNSTDETYSLLNKWVDSCKLNVTLIKHDLPETMDTMDRVMTSIELISDIELYLTSNMDYIMLIDADTIEIPNNVLTTLIEDMKKCNADIIAPYVLIAGTDKFYDTYVFRMNNKKFGHAPPYTPDKETYTTPFEVDSVGTCLLFKSSVFMNVIVENKKYREEYQKLKMDGYLGLCKTAKALGYLIFADPTVRITHANLTTYGLRWHDITYWYGKSKPLY</sequence>
<evidence type="ECO:0008006" key="2">
    <source>
        <dbReference type="Google" id="ProtNLM"/>
    </source>
</evidence>